<evidence type="ECO:0000256" key="4">
    <source>
        <dbReference type="ARBA" id="ARBA00022917"/>
    </source>
</evidence>
<dbReference type="Gene3D" id="3.40.50.12230">
    <property type="match status" value="1"/>
</dbReference>
<accession>A0A1F6AGE4</accession>
<dbReference type="InterPro" id="IPR002376">
    <property type="entry name" value="Formyl_transf_N"/>
</dbReference>
<dbReference type="SUPFAM" id="SSF50486">
    <property type="entry name" value="FMT C-terminal domain-like"/>
    <property type="match status" value="1"/>
</dbReference>
<feature type="domain" description="Formyl transferase C-terminal" evidence="7">
    <location>
        <begin position="195"/>
        <end position="266"/>
    </location>
</feature>
<evidence type="ECO:0000256" key="3">
    <source>
        <dbReference type="ARBA" id="ARBA00022679"/>
    </source>
</evidence>
<comment type="similarity">
    <text evidence="1">Belongs to the Fmt family.</text>
</comment>
<dbReference type="CDD" id="cd08646">
    <property type="entry name" value="FMT_core_Met-tRNA-FMT_N"/>
    <property type="match status" value="1"/>
</dbReference>
<dbReference type="Proteomes" id="UP000178759">
    <property type="component" value="Unassembled WGS sequence"/>
</dbReference>
<dbReference type="PANTHER" id="PTHR11138">
    <property type="entry name" value="METHIONYL-TRNA FORMYLTRANSFERASE"/>
    <property type="match status" value="1"/>
</dbReference>
<feature type="region of interest" description="Disordered" evidence="5">
    <location>
        <begin position="229"/>
        <end position="251"/>
    </location>
</feature>
<evidence type="ECO:0000259" key="7">
    <source>
        <dbReference type="Pfam" id="PF02911"/>
    </source>
</evidence>
<dbReference type="Pfam" id="PF00551">
    <property type="entry name" value="Formyl_trans_N"/>
    <property type="match status" value="1"/>
</dbReference>
<dbReference type="EC" id="2.1.2.9" evidence="2"/>
<keyword evidence="4" id="KW-0648">Protein biosynthesis</keyword>
<dbReference type="InterPro" id="IPR036477">
    <property type="entry name" value="Formyl_transf_N_sf"/>
</dbReference>
<sequence>MTIIFFGSFQKYSVQVLEKLTNNFSVTAVITTPPKPAGRHMELKPTEVALYARSNKLPLYELYELSTIPDIPRPDFIVVAGYGRLIPPLWLEFPKIMAVNMHPSLLPQYRGAFPAEWAILNMEKETGVTLVKMSAEFDKGDIIAQKKFVIEPSDTRETLYKKLYDMGAKLLVDTLPAKITPRPQASGDFFYARRLTRDDGFVPWEEFTKDISKLERKLRALTPWPGVWTRLPAPERSDGGQAKTPQGKRLKLLSLNPPTVQLEGKKPSLLTDLSHLS</sequence>
<dbReference type="GO" id="GO:0004479">
    <property type="term" value="F:methionyl-tRNA formyltransferase activity"/>
    <property type="evidence" value="ECO:0007669"/>
    <property type="project" value="UniProtKB-EC"/>
</dbReference>
<evidence type="ECO:0000259" key="6">
    <source>
        <dbReference type="Pfam" id="PF00551"/>
    </source>
</evidence>
<keyword evidence="3" id="KW-0808">Transferase</keyword>
<feature type="domain" description="Formyl transferase N-terminal" evidence="6">
    <location>
        <begin position="3"/>
        <end position="174"/>
    </location>
</feature>
<gene>
    <name evidence="8" type="ORF">A3A79_01265</name>
</gene>
<protein>
    <recommendedName>
        <fullName evidence="2">methionyl-tRNA formyltransferase</fullName>
        <ecNumber evidence="2">2.1.2.9</ecNumber>
    </recommendedName>
</protein>
<dbReference type="PANTHER" id="PTHR11138:SF5">
    <property type="entry name" value="METHIONYL-TRNA FORMYLTRANSFERASE, MITOCHONDRIAL"/>
    <property type="match status" value="1"/>
</dbReference>
<dbReference type="InterPro" id="IPR005793">
    <property type="entry name" value="Formyl_trans_C"/>
</dbReference>
<dbReference type="EMBL" id="MFJV01000001">
    <property type="protein sequence ID" value="OGG23819.1"/>
    <property type="molecule type" value="Genomic_DNA"/>
</dbReference>
<dbReference type="InterPro" id="IPR041711">
    <property type="entry name" value="Met-tRNA-FMT_N"/>
</dbReference>
<dbReference type="STRING" id="1798392.A3A79_01265"/>
<dbReference type="Pfam" id="PF02911">
    <property type="entry name" value="Formyl_trans_C"/>
    <property type="match status" value="1"/>
</dbReference>
<organism evidence="8 9">
    <name type="scientific">Candidatus Gottesmanbacteria bacterium RIFCSPLOWO2_01_FULL_43_11b</name>
    <dbReference type="NCBI Taxonomy" id="1798392"/>
    <lineage>
        <taxon>Bacteria</taxon>
        <taxon>Candidatus Gottesmaniibacteriota</taxon>
    </lineage>
</organism>
<dbReference type="InterPro" id="IPR011034">
    <property type="entry name" value="Formyl_transferase-like_C_sf"/>
</dbReference>
<comment type="caution">
    <text evidence="8">The sequence shown here is derived from an EMBL/GenBank/DDBJ whole genome shotgun (WGS) entry which is preliminary data.</text>
</comment>
<proteinExistence type="inferred from homology"/>
<dbReference type="AlphaFoldDB" id="A0A1F6AGE4"/>
<dbReference type="SUPFAM" id="SSF53328">
    <property type="entry name" value="Formyltransferase"/>
    <property type="match status" value="1"/>
</dbReference>
<evidence type="ECO:0000256" key="1">
    <source>
        <dbReference type="ARBA" id="ARBA00010699"/>
    </source>
</evidence>
<reference evidence="8 9" key="1">
    <citation type="journal article" date="2016" name="Nat. Commun.">
        <title>Thousands of microbial genomes shed light on interconnected biogeochemical processes in an aquifer system.</title>
        <authorList>
            <person name="Anantharaman K."/>
            <person name="Brown C.T."/>
            <person name="Hug L.A."/>
            <person name="Sharon I."/>
            <person name="Castelle C.J."/>
            <person name="Probst A.J."/>
            <person name="Thomas B.C."/>
            <person name="Singh A."/>
            <person name="Wilkins M.J."/>
            <person name="Karaoz U."/>
            <person name="Brodie E.L."/>
            <person name="Williams K.H."/>
            <person name="Hubbard S.S."/>
            <person name="Banfield J.F."/>
        </authorList>
    </citation>
    <scope>NUCLEOTIDE SEQUENCE [LARGE SCALE GENOMIC DNA]</scope>
</reference>
<dbReference type="GO" id="GO:0005829">
    <property type="term" value="C:cytosol"/>
    <property type="evidence" value="ECO:0007669"/>
    <property type="project" value="TreeGrafter"/>
</dbReference>
<evidence type="ECO:0000256" key="2">
    <source>
        <dbReference type="ARBA" id="ARBA00012261"/>
    </source>
</evidence>
<evidence type="ECO:0000256" key="5">
    <source>
        <dbReference type="SAM" id="MobiDB-lite"/>
    </source>
</evidence>
<evidence type="ECO:0000313" key="9">
    <source>
        <dbReference type="Proteomes" id="UP000178759"/>
    </source>
</evidence>
<name>A0A1F6AGE4_9BACT</name>
<evidence type="ECO:0000313" key="8">
    <source>
        <dbReference type="EMBL" id="OGG23819.1"/>
    </source>
</evidence>